<dbReference type="PRINTS" id="PR01438">
    <property type="entry name" value="UNVRSLSTRESS"/>
</dbReference>
<dbReference type="Gene3D" id="2.30.110.10">
    <property type="entry name" value="Electron Transport, Fmn-binding Protein, Chain A"/>
    <property type="match status" value="1"/>
</dbReference>
<dbReference type="InterPro" id="IPR006015">
    <property type="entry name" value="Universal_stress_UspA"/>
</dbReference>
<protein>
    <recommendedName>
        <fullName evidence="4">UspA domain-containing protein</fullName>
    </recommendedName>
</protein>
<evidence type="ECO:0000256" key="3">
    <source>
        <dbReference type="ARBA" id="ARBA00022840"/>
    </source>
</evidence>
<comment type="similarity">
    <text evidence="1">Belongs to the universal stress protein A family.</text>
</comment>
<dbReference type="Pfam" id="PF00582">
    <property type="entry name" value="Usp"/>
    <property type="match status" value="1"/>
</dbReference>
<comment type="caution">
    <text evidence="5">The sequence shown here is derived from an EMBL/GenBank/DDBJ whole genome shotgun (WGS) entry which is preliminary data.</text>
</comment>
<evidence type="ECO:0000256" key="2">
    <source>
        <dbReference type="ARBA" id="ARBA00022741"/>
    </source>
</evidence>
<dbReference type="Pfam" id="PF12900">
    <property type="entry name" value="Pyridox_ox_2"/>
    <property type="match status" value="1"/>
</dbReference>
<dbReference type="CDD" id="cd00293">
    <property type="entry name" value="USP-like"/>
    <property type="match status" value="1"/>
</dbReference>
<dbReference type="PANTHER" id="PTHR46268:SF27">
    <property type="entry name" value="UNIVERSAL STRESS PROTEIN RV2623"/>
    <property type="match status" value="1"/>
</dbReference>
<keyword evidence="2" id="KW-0547">Nucleotide-binding</keyword>
<dbReference type="InterPro" id="IPR014729">
    <property type="entry name" value="Rossmann-like_a/b/a_fold"/>
</dbReference>
<dbReference type="AlphaFoldDB" id="A0A150PG74"/>
<dbReference type="SUPFAM" id="SSF50475">
    <property type="entry name" value="FMN-binding split barrel"/>
    <property type="match status" value="1"/>
</dbReference>
<dbReference type="EMBL" id="JELX01002713">
    <property type="protein sequence ID" value="KYF54498.1"/>
    <property type="molecule type" value="Genomic_DNA"/>
</dbReference>
<evidence type="ECO:0000256" key="1">
    <source>
        <dbReference type="ARBA" id="ARBA00008791"/>
    </source>
</evidence>
<gene>
    <name evidence="5" type="ORF">BE04_03525</name>
</gene>
<dbReference type="PANTHER" id="PTHR46268">
    <property type="entry name" value="STRESS RESPONSE PROTEIN NHAX"/>
    <property type="match status" value="1"/>
</dbReference>
<dbReference type="SUPFAM" id="SSF52402">
    <property type="entry name" value="Adenine nucleotide alpha hydrolases-like"/>
    <property type="match status" value="1"/>
</dbReference>
<evidence type="ECO:0000313" key="5">
    <source>
        <dbReference type="EMBL" id="KYF54498.1"/>
    </source>
</evidence>
<accession>A0A150PG74</accession>
<dbReference type="InterPro" id="IPR006016">
    <property type="entry name" value="UspA"/>
</dbReference>
<dbReference type="GO" id="GO:0005524">
    <property type="term" value="F:ATP binding"/>
    <property type="evidence" value="ECO:0007669"/>
    <property type="project" value="UniProtKB-KW"/>
</dbReference>
<dbReference type="Gene3D" id="3.40.50.620">
    <property type="entry name" value="HUPs"/>
    <property type="match status" value="1"/>
</dbReference>
<reference evidence="5 6" key="1">
    <citation type="submission" date="2014-02" db="EMBL/GenBank/DDBJ databases">
        <title>The small core and large imbalanced accessory genome model reveals a collaborative survival strategy of Sorangium cellulosum strains in nature.</title>
        <authorList>
            <person name="Han K."/>
            <person name="Peng R."/>
            <person name="Blom J."/>
            <person name="Li Y.-Z."/>
        </authorList>
    </citation>
    <scope>NUCLEOTIDE SEQUENCE [LARGE SCALE GENOMIC DNA]</scope>
    <source>
        <strain evidence="5 6">So0157-18</strain>
    </source>
</reference>
<dbReference type="Proteomes" id="UP000075604">
    <property type="component" value="Unassembled WGS sequence"/>
</dbReference>
<dbReference type="InterPro" id="IPR012349">
    <property type="entry name" value="Split_barrel_FMN-bd"/>
</dbReference>
<keyword evidence="3" id="KW-0067">ATP-binding</keyword>
<organism evidence="5 6">
    <name type="scientific">Sorangium cellulosum</name>
    <name type="common">Polyangium cellulosum</name>
    <dbReference type="NCBI Taxonomy" id="56"/>
    <lineage>
        <taxon>Bacteria</taxon>
        <taxon>Pseudomonadati</taxon>
        <taxon>Myxococcota</taxon>
        <taxon>Polyangia</taxon>
        <taxon>Polyangiales</taxon>
        <taxon>Polyangiaceae</taxon>
        <taxon>Sorangium</taxon>
    </lineage>
</organism>
<sequence>MPWDLDRQGRSMEPVQRILAATDLSELSAAAVRVALGQARSSGAELQVLHVAASTQAQPTAADALRGFVAKLGDGVRIVPLVRVGSASEEIVRCAEENDAQLIVMARHGHTGPTAVLLGSVAERVARTSSRSVLIVPPETDARGSGVIMGPPPHALRFHCLRCGVRSEYQFCAACRAHLRMFDVPAGAWPPEAPAAGILSAERIEGLLERSAFGRLGCHAEGRTYVVPMSYAYEKGRLYLRSAEGTKVRMMRENPDVCFQVDHIQSLADWESVIVFGGFRELTAQEAVEGMQRIHERLASLLAEEGAWPRPSEAPADDRLGHRAYTGARGAVVGCIEPVEKTGRYQIR</sequence>
<name>A0A150PG74_SORCE</name>
<dbReference type="InterPro" id="IPR024747">
    <property type="entry name" value="Pyridox_Oxase-rel"/>
</dbReference>
<evidence type="ECO:0000313" key="6">
    <source>
        <dbReference type="Proteomes" id="UP000075604"/>
    </source>
</evidence>
<proteinExistence type="inferred from homology"/>
<evidence type="ECO:0000259" key="4">
    <source>
        <dbReference type="Pfam" id="PF00582"/>
    </source>
</evidence>
<feature type="domain" description="UspA" evidence="4">
    <location>
        <begin position="16"/>
        <end position="137"/>
    </location>
</feature>